<comment type="subcellular location">
    <subcellularLocation>
        <location evidence="1">Cell inner membrane</location>
    </subcellularLocation>
</comment>
<keyword evidence="3" id="KW-0813">Transport</keyword>
<dbReference type="InterPro" id="IPR049031">
    <property type="entry name" value="T2SSK_SAM-like_1st"/>
</dbReference>
<keyword evidence="4" id="KW-1003">Cell membrane</keyword>
<evidence type="ECO:0000313" key="12">
    <source>
        <dbReference type="EMBL" id="EAS51314.1"/>
    </source>
</evidence>
<dbReference type="GO" id="GO:0005886">
    <property type="term" value="C:plasma membrane"/>
    <property type="evidence" value="ECO:0007669"/>
    <property type="project" value="UniProtKB-SubCell"/>
</dbReference>
<evidence type="ECO:0000256" key="4">
    <source>
        <dbReference type="ARBA" id="ARBA00022475"/>
    </source>
</evidence>
<keyword evidence="9 10" id="KW-0472">Membrane</keyword>
<keyword evidence="5" id="KW-0997">Cell inner membrane</keyword>
<reference evidence="12 13" key="1">
    <citation type="journal article" date="2008" name="Appl. Environ. Microbiol.">
        <title>Genomic insights into Mn(II) oxidation by the marine alphaproteobacterium Aurantimonas sp. strain SI85-9A1.</title>
        <authorList>
            <person name="Dick G.J."/>
            <person name="Podell S."/>
            <person name="Johnson H.A."/>
            <person name="Rivera-Espinoza Y."/>
            <person name="Bernier-Latmani R."/>
            <person name="McCarthy J.K."/>
            <person name="Torpey J.W."/>
            <person name="Clement B.G."/>
            <person name="Gaasterland T."/>
            <person name="Tebo B.M."/>
        </authorList>
    </citation>
    <scope>NUCLEOTIDE SEQUENCE [LARGE SCALE GENOMIC DNA]</scope>
    <source>
        <strain evidence="12 13">SI85-9A1</strain>
    </source>
</reference>
<dbReference type="GO" id="GO:0009306">
    <property type="term" value="P:protein secretion"/>
    <property type="evidence" value="ECO:0007669"/>
    <property type="project" value="InterPro"/>
</dbReference>
<dbReference type="PANTHER" id="PTHR38831">
    <property type="entry name" value="TYPE II SECRETION SYSTEM PROTEIN K"/>
    <property type="match status" value="1"/>
</dbReference>
<comment type="caution">
    <text evidence="12">The sequence shown here is derived from an EMBL/GenBank/DDBJ whole genome shotgun (WGS) entry which is preliminary data.</text>
</comment>
<keyword evidence="6 10" id="KW-0812">Transmembrane</keyword>
<organism evidence="12 13">
    <name type="scientific">Aurantimonas manganoxydans (strain ATCC BAA-1229 / DSM 21871 / SI85-9A1)</name>
    <dbReference type="NCBI Taxonomy" id="287752"/>
    <lineage>
        <taxon>Bacteria</taxon>
        <taxon>Pseudomonadati</taxon>
        <taxon>Pseudomonadota</taxon>
        <taxon>Alphaproteobacteria</taxon>
        <taxon>Hyphomicrobiales</taxon>
        <taxon>Aurantimonadaceae</taxon>
        <taxon>Aurantimonas</taxon>
    </lineage>
</organism>
<evidence type="ECO:0000259" key="11">
    <source>
        <dbReference type="Pfam" id="PF21687"/>
    </source>
</evidence>
<sequence length="286" mass="30374">MRGEDDGYITLAVLGFAGLMSVVAVGLVHLTGQGIQRMSIGSQALQVESLLDSGLTGAGYFLFVENQEPDDVNATVLSLGGGSVEMEVVDEAIRVDLNKATPTLLASLFDAAGGTSLDPKAFADRVMDWRDEDSLSSIYGAEGFDYAAAGRVGMPPNRLFRSVDELRFLHGLDATDFQRLRPFLTVFSPSSHVLEKGASATVRAAVEKSAARIADKDVSADDLTADNEQTDARSGVFRVRLTARTIMGAVGISEAVIAKRNKAPKPFAVLMWSRLQDGVGSGDGQT</sequence>
<proteinExistence type="inferred from homology"/>
<comment type="similarity">
    <text evidence="2">Belongs to the GSP K family.</text>
</comment>
<evidence type="ECO:0000256" key="2">
    <source>
        <dbReference type="ARBA" id="ARBA00007246"/>
    </source>
</evidence>
<evidence type="ECO:0000313" key="13">
    <source>
        <dbReference type="Proteomes" id="UP000000321"/>
    </source>
</evidence>
<dbReference type="Gene3D" id="1.10.40.60">
    <property type="entry name" value="EpsJ-like"/>
    <property type="match status" value="1"/>
</dbReference>
<keyword evidence="13" id="KW-1185">Reference proteome</keyword>
<evidence type="ECO:0000256" key="1">
    <source>
        <dbReference type="ARBA" id="ARBA00004533"/>
    </source>
</evidence>
<dbReference type="Pfam" id="PF21687">
    <property type="entry name" value="T2SSK_1st"/>
    <property type="match status" value="1"/>
</dbReference>
<feature type="transmembrane region" description="Helical" evidence="10">
    <location>
        <begin position="7"/>
        <end position="30"/>
    </location>
</feature>
<dbReference type="OrthoDB" id="8216581at2"/>
<gene>
    <name evidence="12" type="ORF">SI859A1_02129</name>
</gene>
<dbReference type="HOGENOM" id="CLU_959337_0_0_5"/>
<dbReference type="SUPFAM" id="SSF158544">
    <property type="entry name" value="GspK insert domain-like"/>
    <property type="match status" value="1"/>
</dbReference>
<dbReference type="RefSeq" id="WP_009209956.1">
    <property type="nucleotide sequence ID" value="NZ_CH672387.1"/>
</dbReference>
<evidence type="ECO:0000256" key="3">
    <source>
        <dbReference type="ARBA" id="ARBA00022448"/>
    </source>
</evidence>
<dbReference type="PANTHER" id="PTHR38831:SF2">
    <property type="entry name" value="TYPE II SECRETION SYSTEM PROTEIN K"/>
    <property type="match status" value="1"/>
</dbReference>
<dbReference type="BioCyc" id="AURANTIMONAS:SI859A1_02129-MONOMER"/>
<dbReference type="AlphaFoldDB" id="Q1YMR7"/>
<dbReference type="InterPro" id="IPR005628">
    <property type="entry name" value="GspK"/>
</dbReference>
<keyword evidence="7" id="KW-0653">Protein transport</keyword>
<accession>Q1YMR7</accession>
<name>Q1YMR7_AURMS</name>
<feature type="domain" description="T2SS protein K first SAM-like" evidence="11">
    <location>
        <begin position="99"/>
        <end position="187"/>
    </location>
</feature>
<evidence type="ECO:0000256" key="6">
    <source>
        <dbReference type="ARBA" id="ARBA00022692"/>
    </source>
</evidence>
<evidence type="ECO:0000256" key="10">
    <source>
        <dbReference type="SAM" id="Phobius"/>
    </source>
</evidence>
<evidence type="ECO:0000256" key="8">
    <source>
        <dbReference type="ARBA" id="ARBA00022989"/>
    </source>
</evidence>
<dbReference type="InterPro" id="IPR038072">
    <property type="entry name" value="GspK_central_sf"/>
</dbReference>
<evidence type="ECO:0000256" key="9">
    <source>
        <dbReference type="ARBA" id="ARBA00023136"/>
    </source>
</evidence>
<evidence type="ECO:0000256" key="5">
    <source>
        <dbReference type="ARBA" id="ARBA00022519"/>
    </source>
</evidence>
<evidence type="ECO:0000256" key="7">
    <source>
        <dbReference type="ARBA" id="ARBA00022927"/>
    </source>
</evidence>
<protein>
    <submittedName>
        <fullName evidence="12">Putative general secretion pathway protein K</fullName>
    </submittedName>
</protein>
<dbReference type="EMBL" id="AAPJ01000001">
    <property type="protein sequence ID" value="EAS51314.1"/>
    <property type="molecule type" value="Genomic_DNA"/>
</dbReference>
<dbReference type="Proteomes" id="UP000000321">
    <property type="component" value="Unassembled WGS sequence"/>
</dbReference>
<keyword evidence="8 10" id="KW-1133">Transmembrane helix</keyword>